<keyword evidence="3" id="KW-1185">Reference proteome</keyword>
<dbReference type="PANTHER" id="PTHR38371:SF1">
    <property type="entry name" value="RHO GTPASE-ACTIVATING PROTEIN"/>
    <property type="match status" value="1"/>
</dbReference>
<feature type="compositionally biased region" description="Polar residues" evidence="1">
    <location>
        <begin position="536"/>
        <end position="548"/>
    </location>
</feature>
<comment type="caution">
    <text evidence="2">The sequence shown here is derived from an EMBL/GenBank/DDBJ whole genome shotgun (WGS) entry which is preliminary data.</text>
</comment>
<feature type="compositionally biased region" description="Polar residues" evidence="1">
    <location>
        <begin position="567"/>
        <end position="576"/>
    </location>
</feature>
<evidence type="ECO:0000313" key="3">
    <source>
        <dbReference type="Proteomes" id="UP000447434"/>
    </source>
</evidence>
<dbReference type="EMBL" id="WOCE01000010">
    <property type="protein sequence ID" value="KAE9606350.1"/>
    <property type="molecule type" value="Genomic_DNA"/>
</dbReference>
<accession>A0A6A4PXU1</accession>
<proteinExistence type="predicted"/>
<name>A0A6A4PXU1_LUPAL</name>
<dbReference type="PANTHER" id="PTHR38371">
    <property type="entry name" value="RHO GTPASE-ACTIVATING PROTEIN"/>
    <property type="match status" value="1"/>
</dbReference>
<feature type="compositionally biased region" description="Basic residues" evidence="1">
    <location>
        <begin position="611"/>
        <end position="628"/>
    </location>
</feature>
<feature type="compositionally biased region" description="Basic and acidic residues" evidence="1">
    <location>
        <begin position="236"/>
        <end position="248"/>
    </location>
</feature>
<dbReference type="OrthoDB" id="1671977at2759"/>
<gene>
    <name evidence="2" type="ORF">Lalb_Chr10g0106941</name>
</gene>
<dbReference type="AlphaFoldDB" id="A0A6A4PXU1"/>
<reference evidence="3" key="1">
    <citation type="journal article" date="2020" name="Nat. Commun.">
        <title>Genome sequence of the cluster root forming white lupin.</title>
        <authorList>
            <person name="Hufnagel B."/>
            <person name="Marques A."/>
            <person name="Soriano A."/>
            <person name="Marques L."/>
            <person name="Divol F."/>
            <person name="Doumas P."/>
            <person name="Sallet E."/>
            <person name="Mancinotti D."/>
            <person name="Carrere S."/>
            <person name="Marande W."/>
            <person name="Arribat S."/>
            <person name="Keller J."/>
            <person name="Huneau C."/>
            <person name="Blein T."/>
            <person name="Aime D."/>
            <person name="Laguerre M."/>
            <person name="Taylor J."/>
            <person name="Schubert V."/>
            <person name="Nelson M."/>
            <person name="Geu-Flores F."/>
            <person name="Crespi M."/>
            <person name="Gallardo-Guerrero K."/>
            <person name="Delaux P.-M."/>
            <person name="Salse J."/>
            <person name="Berges H."/>
            <person name="Guyot R."/>
            <person name="Gouzy J."/>
            <person name="Peret B."/>
        </authorList>
    </citation>
    <scope>NUCLEOTIDE SEQUENCE [LARGE SCALE GENOMIC DNA]</scope>
    <source>
        <strain evidence="3">cv. Amiga</strain>
    </source>
</reference>
<feature type="region of interest" description="Disordered" evidence="1">
    <location>
        <begin position="506"/>
        <end position="628"/>
    </location>
</feature>
<feature type="compositionally biased region" description="Polar residues" evidence="1">
    <location>
        <begin position="249"/>
        <end position="266"/>
    </location>
</feature>
<dbReference type="Proteomes" id="UP000447434">
    <property type="component" value="Chromosome 10"/>
</dbReference>
<evidence type="ECO:0000256" key="1">
    <source>
        <dbReference type="SAM" id="MobiDB-lite"/>
    </source>
</evidence>
<feature type="region of interest" description="Disordered" evidence="1">
    <location>
        <begin position="222"/>
        <end position="266"/>
    </location>
</feature>
<feature type="compositionally biased region" description="Polar residues" evidence="1">
    <location>
        <begin position="506"/>
        <end position="516"/>
    </location>
</feature>
<organism evidence="2 3">
    <name type="scientific">Lupinus albus</name>
    <name type="common">White lupine</name>
    <name type="synonym">Lupinus termis</name>
    <dbReference type="NCBI Taxonomy" id="3870"/>
    <lineage>
        <taxon>Eukaryota</taxon>
        <taxon>Viridiplantae</taxon>
        <taxon>Streptophyta</taxon>
        <taxon>Embryophyta</taxon>
        <taxon>Tracheophyta</taxon>
        <taxon>Spermatophyta</taxon>
        <taxon>Magnoliopsida</taxon>
        <taxon>eudicotyledons</taxon>
        <taxon>Gunneridae</taxon>
        <taxon>Pentapetalae</taxon>
        <taxon>rosids</taxon>
        <taxon>fabids</taxon>
        <taxon>Fabales</taxon>
        <taxon>Fabaceae</taxon>
        <taxon>Papilionoideae</taxon>
        <taxon>50 kb inversion clade</taxon>
        <taxon>genistoids sensu lato</taxon>
        <taxon>core genistoids</taxon>
        <taxon>Genisteae</taxon>
        <taxon>Lupinus</taxon>
    </lineage>
</organism>
<protein>
    <submittedName>
        <fullName evidence="2">Uncharacterized protein</fullName>
    </submittedName>
</protein>
<feature type="compositionally biased region" description="Basic and acidic residues" evidence="1">
    <location>
        <begin position="96"/>
        <end position="114"/>
    </location>
</feature>
<sequence length="628" mass="69566">MIDFDFKVFFNVTLAHARWSARNHSVCSSSKVSLKGCGVLTPYSLGNSRERKRKQASDILVSLKMETGQSGLTFTKLTTTPSQRFQLLDSNSDDPVGEHINADHKADSCSKEATHSQSKPTTTFEQNCSAKMEMGHSGLKVPKITSSPLRRFHLIDSDSDDPLGEDVRADHKIDPCSKEATYNQSKPVTSIEQNDSARMEMGQRGLKFPKLKSSPLRRFQLIDSDSDDPAVGDVNDAQKIDSDSKDATCNKSTAVSSFDHSGSARTETGQSTLLFPKFASSPLRRFQLIDSDSDDPVGEDVSAAHIIDPCSKYAAYNQSESVNSFENSRKMPFDMKRGQGLLKYFSPLNNFSIPTPALNEVCEEYFRSAKDKEVEKSGIDISECHHERYFGVNSSCQMDQQLWELSGPLPPAHRYFFHEVPRIQQLVRRRLCNFSPLGVNRVNQQPNVSHIDYMGQFGSTSASKTHETQRGFVNSSIRGRNKSANLIVGETFDASGGWVDPRISSPFSNGLSSTQKTTKRNSKSNVSKGKNKTDKSTSSNVSCPSTNWVEPKRCSNMPKDAGKRRVQASSQSSGRWYTSDGKKVYVSKSGQELTGPNAYKQYGKESGAGFKKSKAKTSAKKTNTKKRN</sequence>
<evidence type="ECO:0000313" key="2">
    <source>
        <dbReference type="EMBL" id="KAE9606350.1"/>
    </source>
</evidence>
<feature type="region of interest" description="Disordered" evidence="1">
    <location>
        <begin position="91"/>
        <end position="122"/>
    </location>
</feature>